<comment type="caution">
    <text evidence="3">The sequence shown here is derived from an EMBL/GenBank/DDBJ whole genome shotgun (WGS) entry which is preliminary data.</text>
</comment>
<name>A0A0P7AYK6_9FLAO</name>
<accession>A0A0P7AYK6</accession>
<evidence type="ECO:0000259" key="2">
    <source>
        <dbReference type="Pfam" id="PF02517"/>
    </source>
</evidence>
<dbReference type="PANTHER" id="PTHR39430:SF1">
    <property type="entry name" value="PROTEASE"/>
    <property type="match status" value="1"/>
</dbReference>
<dbReference type="STRING" id="1300341.I595_126"/>
<sequence length="315" mass="36055">MFIEQGHRGDLQLWKYLLIPVGFLGLMVINYITVIFSDQPVDVVMNQLIEQIGKNTVLVINLGILAFGLLFLLFWTKFVHPQSITSLTTARKTVDWKRIFTAFFIWGVFTSGMMLLDVFYLNPEDYVPNFDFNKFLILLPIAVFLIPLQTSFEEYLFRGYIMQGLGIWVKNRWLPLIVTSVLFGVMHIANPEVGKIGYVIMVYYIGTGFFLGIITLMDEGLELALGFHAANNLFGVLLVTYDWGALQADALFKNIKEPETAVLTEVLMPVFVIFPLLILLFSKFYKWNNWSEKLAGKVRSKEEFLALENENTSAV</sequence>
<dbReference type="Proteomes" id="UP000050280">
    <property type="component" value="Unassembled WGS sequence"/>
</dbReference>
<evidence type="ECO:0000313" key="3">
    <source>
        <dbReference type="EMBL" id="KPM33223.1"/>
    </source>
</evidence>
<reference evidence="3 4" key="1">
    <citation type="submission" date="2015-09" db="EMBL/GenBank/DDBJ databases">
        <title>Genome sequence of the marine flavobacterium Croceitalea dokdonensis DOKDO 023 that contains proton- and sodium-pumping rhodopsins.</title>
        <authorList>
            <person name="Kwon S.-K."/>
            <person name="Lee H.K."/>
            <person name="Kwak M.-J."/>
            <person name="Kim J.F."/>
        </authorList>
    </citation>
    <scope>NUCLEOTIDE SEQUENCE [LARGE SCALE GENOMIC DNA]</scope>
    <source>
        <strain evidence="3 4">DOKDO 023</strain>
    </source>
</reference>
<feature type="transmembrane region" description="Helical" evidence="1">
    <location>
        <begin position="196"/>
        <end position="216"/>
    </location>
</feature>
<feature type="transmembrane region" description="Helical" evidence="1">
    <location>
        <begin position="132"/>
        <end position="152"/>
    </location>
</feature>
<dbReference type="Pfam" id="PF02517">
    <property type="entry name" value="Rce1-like"/>
    <property type="match status" value="1"/>
</dbReference>
<feature type="transmembrane region" description="Helical" evidence="1">
    <location>
        <begin position="223"/>
        <end position="241"/>
    </location>
</feature>
<keyword evidence="4" id="KW-1185">Reference proteome</keyword>
<dbReference type="OrthoDB" id="2806188at2"/>
<evidence type="ECO:0000313" key="4">
    <source>
        <dbReference type="Proteomes" id="UP000050280"/>
    </source>
</evidence>
<feature type="transmembrane region" description="Helical" evidence="1">
    <location>
        <begin position="16"/>
        <end position="36"/>
    </location>
</feature>
<keyword evidence="1" id="KW-1133">Transmembrane helix</keyword>
<organism evidence="3 4">
    <name type="scientific">Croceitalea dokdonensis DOKDO 023</name>
    <dbReference type="NCBI Taxonomy" id="1300341"/>
    <lineage>
        <taxon>Bacteria</taxon>
        <taxon>Pseudomonadati</taxon>
        <taxon>Bacteroidota</taxon>
        <taxon>Flavobacteriia</taxon>
        <taxon>Flavobacteriales</taxon>
        <taxon>Flavobacteriaceae</taxon>
        <taxon>Croceitalea</taxon>
    </lineage>
</organism>
<feature type="transmembrane region" description="Helical" evidence="1">
    <location>
        <begin position="173"/>
        <end position="190"/>
    </location>
</feature>
<dbReference type="EMBL" id="LDJX01000001">
    <property type="protein sequence ID" value="KPM33223.1"/>
    <property type="molecule type" value="Genomic_DNA"/>
</dbReference>
<keyword evidence="1" id="KW-0472">Membrane</keyword>
<protein>
    <recommendedName>
        <fullName evidence="2">CAAX prenyl protease 2/Lysostaphin resistance protein A-like domain-containing protein</fullName>
    </recommendedName>
</protein>
<feature type="transmembrane region" description="Helical" evidence="1">
    <location>
        <begin position="56"/>
        <end position="78"/>
    </location>
</feature>
<gene>
    <name evidence="3" type="ORF">I595_126</name>
</gene>
<dbReference type="AlphaFoldDB" id="A0A0P7AYK6"/>
<feature type="transmembrane region" description="Helical" evidence="1">
    <location>
        <begin position="261"/>
        <end position="281"/>
    </location>
</feature>
<dbReference type="RefSeq" id="WP_054557447.1">
    <property type="nucleotide sequence ID" value="NZ_LDJX01000001.1"/>
</dbReference>
<evidence type="ECO:0000256" key="1">
    <source>
        <dbReference type="SAM" id="Phobius"/>
    </source>
</evidence>
<feature type="transmembrane region" description="Helical" evidence="1">
    <location>
        <begin position="99"/>
        <end position="120"/>
    </location>
</feature>
<feature type="domain" description="CAAX prenyl protease 2/Lysostaphin resistance protein A-like" evidence="2">
    <location>
        <begin position="136"/>
        <end position="234"/>
    </location>
</feature>
<dbReference type="GO" id="GO:0080120">
    <property type="term" value="P:CAAX-box protein maturation"/>
    <property type="evidence" value="ECO:0007669"/>
    <property type="project" value="UniProtKB-ARBA"/>
</dbReference>
<dbReference type="PATRIC" id="fig|1300341.3.peg.125"/>
<dbReference type="PANTHER" id="PTHR39430">
    <property type="entry name" value="MEMBRANE-ASSOCIATED PROTEASE-RELATED"/>
    <property type="match status" value="1"/>
</dbReference>
<keyword evidence="1" id="KW-0812">Transmembrane</keyword>
<proteinExistence type="predicted"/>
<dbReference type="GO" id="GO:0004175">
    <property type="term" value="F:endopeptidase activity"/>
    <property type="evidence" value="ECO:0007669"/>
    <property type="project" value="UniProtKB-ARBA"/>
</dbReference>
<dbReference type="InterPro" id="IPR003675">
    <property type="entry name" value="Rce1/LyrA-like_dom"/>
</dbReference>